<keyword evidence="1" id="KW-0808">Transferase</keyword>
<organism evidence="1 2">
    <name type="scientific">Rosenbergiella nectarea</name>
    <dbReference type="NCBI Taxonomy" id="988801"/>
    <lineage>
        <taxon>Bacteria</taxon>
        <taxon>Pseudomonadati</taxon>
        <taxon>Pseudomonadota</taxon>
        <taxon>Gammaproteobacteria</taxon>
        <taxon>Enterobacterales</taxon>
        <taxon>Erwiniaceae</taxon>
        <taxon>Rosenbergiella</taxon>
    </lineage>
</organism>
<keyword evidence="2" id="KW-1185">Reference proteome</keyword>
<gene>
    <name evidence="1" type="ORF">SAMN05216522_110126</name>
</gene>
<reference evidence="2" key="1">
    <citation type="submission" date="2016-10" db="EMBL/GenBank/DDBJ databases">
        <authorList>
            <person name="Varghese N."/>
            <person name="Submissions S."/>
        </authorList>
    </citation>
    <scope>NUCLEOTIDE SEQUENCE [LARGE SCALE GENOMIC DNA]</scope>
    <source>
        <strain evidence="2">8N4</strain>
    </source>
</reference>
<dbReference type="SUPFAM" id="SSF56112">
    <property type="entry name" value="Protein kinase-like (PK-like)"/>
    <property type="match status" value="1"/>
</dbReference>
<dbReference type="EMBL" id="FOGC01000010">
    <property type="protein sequence ID" value="SER05147.1"/>
    <property type="molecule type" value="Genomic_DNA"/>
</dbReference>
<sequence length="238" mass="28090">MVTQSKLAGYTVYTNGDDQFFINMLDDFLHSRLTTLKVFRSIPDTKVSLVEKDGKLYVLKVFTPKEKRNERFLKSFFRGDYYLTLFKQTAMLRERNVTFPNDFHLLAETKIFNFASRFIMIIEYIPGVEMDILAAKGELTDKIKSEVLESVKVLHQHHVIFDDAHKQNFMLSDGRVRVIDLSGKNYSRFRAAKDFIDLERHFGISNFHRGFSYQWVKRKSQFRKKFKVFKGRLIGRSV</sequence>
<dbReference type="Gene3D" id="1.10.510.10">
    <property type="entry name" value="Transferase(Phosphotransferase) domain 1"/>
    <property type="match status" value="1"/>
</dbReference>
<dbReference type="Proteomes" id="UP000242515">
    <property type="component" value="Unassembled WGS sequence"/>
</dbReference>
<dbReference type="RefSeq" id="WP_092677328.1">
    <property type="nucleotide sequence ID" value="NZ_FOGC01000010.1"/>
</dbReference>
<dbReference type="InterPro" id="IPR009330">
    <property type="entry name" value="LipoPS_heptP_kinase"/>
</dbReference>
<proteinExistence type="predicted"/>
<protein>
    <submittedName>
        <fullName evidence="1">Heptose II phosphotransferase</fullName>
    </submittedName>
</protein>
<evidence type="ECO:0000313" key="1">
    <source>
        <dbReference type="EMBL" id="SER05147.1"/>
    </source>
</evidence>
<dbReference type="OrthoDB" id="7065325at2"/>
<dbReference type="Gene3D" id="3.30.200.20">
    <property type="entry name" value="Phosphorylase Kinase, domain 1"/>
    <property type="match status" value="1"/>
</dbReference>
<name>A0A1H9L1Y7_9GAMM</name>
<dbReference type="InterPro" id="IPR011009">
    <property type="entry name" value="Kinase-like_dom_sf"/>
</dbReference>
<evidence type="ECO:0000313" key="2">
    <source>
        <dbReference type="Proteomes" id="UP000242515"/>
    </source>
</evidence>
<accession>A0A1H9L1Y7</accession>
<dbReference type="Pfam" id="PF06176">
    <property type="entry name" value="WaaY"/>
    <property type="match status" value="1"/>
</dbReference>
<dbReference type="GO" id="GO:0016740">
    <property type="term" value="F:transferase activity"/>
    <property type="evidence" value="ECO:0007669"/>
    <property type="project" value="UniProtKB-KW"/>
</dbReference>
<dbReference type="AlphaFoldDB" id="A0A1H9L1Y7"/>
<dbReference type="STRING" id="988801.SAMN05216522_110126"/>